<dbReference type="Proteomes" id="UP000389128">
    <property type="component" value="Unassembled WGS sequence"/>
</dbReference>
<keyword evidence="2" id="KW-1185">Reference proteome</keyword>
<comment type="caution">
    <text evidence="1">The sequence shown here is derived from an EMBL/GenBank/DDBJ whole genome shotgun (WGS) entry which is preliminary data.</text>
</comment>
<evidence type="ECO:0000313" key="2">
    <source>
        <dbReference type="Proteomes" id="UP000389128"/>
    </source>
</evidence>
<dbReference type="EMBL" id="SDKK01000010">
    <property type="protein sequence ID" value="TYC56509.1"/>
    <property type="molecule type" value="Genomic_DNA"/>
</dbReference>
<proteinExistence type="predicted"/>
<reference evidence="1 2" key="1">
    <citation type="submission" date="2019-01" db="EMBL/GenBank/DDBJ databases">
        <title>Zoogloea oleivorans genome sequencing and assembly.</title>
        <authorList>
            <person name="Tancsics A."/>
            <person name="Farkas M."/>
            <person name="Kriszt B."/>
            <person name="Maroti G."/>
            <person name="Horvath B."/>
        </authorList>
    </citation>
    <scope>NUCLEOTIDE SEQUENCE [LARGE SCALE GENOMIC DNA]</scope>
    <source>
        <strain evidence="1 2">Buc</strain>
    </source>
</reference>
<sequence>MTERVVLILAEPDDVSSEFVGRQLRQRGCRVLRVSVADLARARWQHSPEGEGATTLVFADGRQVHDASIGVVLNRLASLALPAFAHASPADRDYAGAEFAALLSSWLHRLQVPVANWVSGDNPYAAARHPLGWHVLAAGQGIEVADFVVASSLRGGAGTGLWRVGGSAYPRGSDVAGWYRGGEAAGLALQWIHVFGDACCGLDEEKVLAARCVAFVRRLGLACAALGFVATAVGPCLVELEPRPPLEDDKVAGCCADWLQRALAVAS</sequence>
<evidence type="ECO:0000313" key="1">
    <source>
        <dbReference type="EMBL" id="TYC56509.1"/>
    </source>
</evidence>
<dbReference type="RefSeq" id="WP_148579247.1">
    <property type="nucleotide sequence ID" value="NZ_SDKK01000010.1"/>
</dbReference>
<dbReference type="OrthoDB" id="7826493at2"/>
<dbReference type="AlphaFoldDB" id="A0A6C2CSH7"/>
<name>A0A6C2CSH7_9RHOO</name>
<organism evidence="1 2">
    <name type="scientific">Zoogloea oleivorans</name>
    <dbReference type="NCBI Taxonomy" id="1552750"/>
    <lineage>
        <taxon>Bacteria</taxon>
        <taxon>Pseudomonadati</taxon>
        <taxon>Pseudomonadota</taxon>
        <taxon>Betaproteobacteria</taxon>
        <taxon>Rhodocyclales</taxon>
        <taxon>Zoogloeaceae</taxon>
        <taxon>Zoogloea</taxon>
    </lineage>
</organism>
<accession>A0A6C2CSH7</accession>
<gene>
    <name evidence="1" type="ORF">ETQ85_11670</name>
</gene>
<protein>
    <submittedName>
        <fullName evidence="1">Uncharacterized protein</fullName>
    </submittedName>
</protein>